<dbReference type="PROSITE" id="PS00430">
    <property type="entry name" value="TONB_DEPENDENT_REC_1"/>
    <property type="match status" value="1"/>
</dbReference>
<dbReference type="Proteomes" id="UP000232638">
    <property type="component" value="Chromosome"/>
</dbReference>
<dbReference type="EMBL" id="CP020370">
    <property type="protein sequence ID" value="AUB81483.1"/>
    <property type="molecule type" value="Genomic_DNA"/>
</dbReference>
<feature type="signal peptide" evidence="1">
    <location>
        <begin position="1"/>
        <end position="22"/>
    </location>
</feature>
<dbReference type="InterPro" id="IPR010916">
    <property type="entry name" value="TonB_box_CS"/>
</dbReference>
<feature type="chain" id="PRO_5014662174" description="DNA-binding protein" evidence="1">
    <location>
        <begin position="23"/>
        <end position="126"/>
    </location>
</feature>
<evidence type="ECO:0008006" key="4">
    <source>
        <dbReference type="Google" id="ProtNLM"/>
    </source>
</evidence>
<reference evidence="2 3" key="1">
    <citation type="submission" date="2017-03" db="EMBL/GenBank/DDBJ databases">
        <title>Complete genome sequence of Candidatus 'Thiodictyon syntrophicum' sp. nov. strain Cad16T, a photolithoautotroph purple sulfur bacterium isolated from an alpine meromictic lake.</title>
        <authorList>
            <person name="Luedin S.M."/>
            <person name="Pothier J.F."/>
            <person name="Danza F."/>
            <person name="Storelli N."/>
            <person name="Wittwer M."/>
            <person name="Tonolla M."/>
        </authorList>
    </citation>
    <scope>NUCLEOTIDE SEQUENCE [LARGE SCALE GENOMIC DNA]</scope>
    <source>
        <strain evidence="2 3">Cad16T</strain>
    </source>
</reference>
<name>A0A2K8U7E3_9GAMM</name>
<evidence type="ECO:0000256" key="1">
    <source>
        <dbReference type="SAM" id="SignalP"/>
    </source>
</evidence>
<keyword evidence="3" id="KW-1185">Reference proteome</keyword>
<proteinExistence type="predicted"/>
<evidence type="ECO:0000313" key="3">
    <source>
        <dbReference type="Proteomes" id="UP000232638"/>
    </source>
</evidence>
<gene>
    <name evidence="2" type="ORF">THSYN_11305</name>
</gene>
<keyword evidence="1" id="KW-0732">Signal</keyword>
<evidence type="ECO:0000313" key="2">
    <source>
        <dbReference type="EMBL" id="AUB81483.1"/>
    </source>
</evidence>
<accession>A0A2K8U7E3</accession>
<sequence>MMKTPLPLATLLSALLVAPLFAQDAAPAKSVGDLYKERAALSGKQVTLHGKVAKVNNQIMDRNWVHLRDGTGDTADGSNDITITTMDTANPGDTVTVVGTLVVDMDFGSGYKYPLLIEKATITKAP</sequence>
<protein>
    <recommendedName>
        <fullName evidence="4">DNA-binding protein</fullName>
    </recommendedName>
</protein>
<organism evidence="2 3">
    <name type="scientific">Candidatus Thiodictyon syntrophicum</name>
    <dbReference type="NCBI Taxonomy" id="1166950"/>
    <lineage>
        <taxon>Bacteria</taxon>
        <taxon>Pseudomonadati</taxon>
        <taxon>Pseudomonadota</taxon>
        <taxon>Gammaproteobacteria</taxon>
        <taxon>Chromatiales</taxon>
        <taxon>Chromatiaceae</taxon>
        <taxon>Thiodictyon</taxon>
    </lineage>
</organism>
<dbReference type="RefSeq" id="WP_100919253.1">
    <property type="nucleotide sequence ID" value="NZ_CP020370.1"/>
</dbReference>
<dbReference type="OrthoDB" id="1118190at2"/>
<dbReference type="KEGG" id="tsy:THSYN_11305"/>
<dbReference type="AlphaFoldDB" id="A0A2K8U7E3"/>